<dbReference type="PANTHER" id="PTHR43712:SF5">
    <property type="entry name" value="O-METHYLTRANSFERASE ASQN-RELATED"/>
    <property type="match status" value="1"/>
</dbReference>
<keyword evidence="2" id="KW-0808">Transferase</keyword>
<evidence type="ECO:0000256" key="2">
    <source>
        <dbReference type="ARBA" id="ARBA00022679"/>
    </source>
</evidence>
<protein>
    <submittedName>
        <fullName evidence="5">O-methyltransferase</fullName>
    </submittedName>
</protein>
<dbReference type="Pfam" id="PF00891">
    <property type="entry name" value="Methyltransf_2"/>
    <property type="match status" value="1"/>
</dbReference>
<dbReference type="InterPro" id="IPR001077">
    <property type="entry name" value="COMT_C"/>
</dbReference>
<evidence type="ECO:0000313" key="6">
    <source>
        <dbReference type="Proteomes" id="UP001433268"/>
    </source>
</evidence>
<name>A0ABR1V4Z8_9PEZI</name>
<gene>
    <name evidence="5" type="ORF">PG997_013018</name>
</gene>
<evidence type="ECO:0000256" key="1">
    <source>
        <dbReference type="ARBA" id="ARBA00022603"/>
    </source>
</evidence>
<dbReference type="SUPFAM" id="SSF53335">
    <property type="entry name" value="S-adenosyl-L-methionine-dependent methyltransferases"/>
    <property type="match status" value="1"/>
</dbReference>
<dbReference type="InterPro" id="IPR036388">
    <property type="entry name" value="WH-like_DNA-bd_sf"/>
</dbReference>
<dbReference type="InterPro" id="IPR029063">
    <property type="entry name" value="SAM-dependent_MTases_sf"/>
</dbReference>
<dbReference type="Gene3D" id="1.10.10.10">
    <property type="entry name" value="Winged helix-like DNA-binding domain superfamily/Winged helix DNA-binding domain"/>
    <property type="match status" value="1"/>
</dbReference>
<dbReference type="Proteomes" id="UP001433268">
    <property type="component" value="Unassembled WGS sequence"/>
</dbReference>
<dbReference type="PANTHER" id="PTHR43712">
    <property type="entry name" value="PUTATIVE (AFU_ORTHOLOGUE AFUA_4G14580)-RELATED"/>
    <property type="match status" value="1"/>
</dbReference>
<dbReference type="InterPro" id="IPR016461">
    <property type="entry name" value="COMT-like"/>
</dbReference>
<evidence type="ECO:0000259" key="4">
    <source>
        <dbReference type="Pfam" id="PF00891"/>
    </source>
</evidence>
<feature type="domain" description="O-methyltransferase C-terminal" evidence="4">
    <location>
        <begin position="195"/>
        <end position="399"/>
    </location>
</feature>
<keyword evidence="1" id="KW-0489">Methyltransferase</keyword>
<dbReference type="EMBL" id="JAQQWN010000009">
    <property type="protein sequence ID" value="KAK8066271.1"/>
    <property type="molecule type" value="Genomic_DNA"/>
</dbReference>
<dbReference type="PROSITE" id="PS51683">
    <property type="entry name" value="SAM_OMT_II"/>
    <property type="match status" value="1"/>
</dbReference>
<dbReference type="SUPFAM" id="SSF46785">
    <property type="entry name" value="Winged helix' DNA-binding domain"/>
    <property type="match status" value="1"/>
</dbReference>
<keyword evidence="3" id="KW-0949">S-adenosyl-L-methionine</keyword>
<keyword evidence="6" id="KW-1185">Reference proteome</keyword>
<evidence type="ECO:0000256" key="3">
    <source>
        <dbReference type="ARBA" id="ARBA00022691"/>
    </source>
</evidence>
<comment type="caution">
    <text evidence="5">The sequence shown here is derived from an EMBL/GenBank/DDBJ whole genome shotgun (WGS) entry which is preliminary data.</text>
</comment>
<dbReference type="Gene3D" id="3.40.50.150">
    <property type="entry name" value="Vaccinia Virus protein VP39"/>
    <property type="match status" value="1"/>
</dbReference>
<accession>A0ABR1V4Z8</accession>
<evidence type="ECO:0000313" key="5">
    <source>
        <dbReference type="EMBL" id="KAK8066271.1"/>
    </source>
</evidence>
<dbReference type="RefSeq" id="XP_066663024.1">
    <property type="nucleotide sequence ID" value="XM_066817332.1"/>
</dbReference>
<organism evidence="5 6">
    <name type="scientific">Apiospora hydei</name>
    <dbReference type="NCBI Taxonomy" id="1337664"/>
    <lineage>
        <taxon>Eukaryota</taxon>
        <taxon>Fungi</taxon>
        <taxon>Dikarya</taxon>
        <taxon>Ascomycota</taxon>
        <taxon>Pezizomycotina</taxon>
        <taxon>Sordariomycetes</taxon>
        <taxon>Xylariomycetidae</taxon>
        <taxon>Amphisphaeriales</taxon>
        <taxon>Apiosporaceae</taxon>
        <taxon>Apiospora</taxon>
    </lineage>
</organism>
<proteinExistence type="predicted"/>
<dbReference type="InterPro" id="IPR036390">
    <property type="entry name" value="WH_DNA-bd_sf"/>
</dbReference>
<reference evidence="5 6" key="1">
    <citation type="submission" date="2023-01" db="EMBL/GenBank/DDBJ databases">
        <title>Analysis of 21 Apiospora genomes using comparative genomics revels a genus with tremendous synthesis potential of carbohydrate active enzymes and secondary metabolites.</title>
        <authorList>
            <person name="Sorensen T."/>
        </authorList>
    </citation>
    <scope>NUCLEOTIDE SEQUENCE [LARGE SCALE GENOMIC DNA]</scope>
    <source>
        <strain evidence="5 6">CBS 114990</strain>
    </source>
</reference>
<sequence length="440" mass="49769">MSTNRIVELSSRIAANTTKLNDYLASNNLPAPSFDLNGPTDTLIPKENAELEAARVAVIDDTLELRRLVLGPREYLMSYTHDEVISQQAIVRFRLAQYFPVGSEATFAEIATTCELNETITRQFLRHATVKGIFTEPRRGVVSHNAVSRLLAEDEVIRDWVGASYDDLWQAAAHTCEAISKYLGSEEPNEAASRRGFSVANGMNKSVYEIFAENPERARRFGNAMRSFTEGTGFELSHVVNNYPWVDHANGRMVDVGGSQGFVSIALARQFPTMEFVVQDLPPVVESAKSAVPADVSDRVHFMAHDFLTEQPVKGADVYFFRWILHNWSDKYCIKILRNHIPALKKGAKIVINDNVLPEPAVMSNWQESRLRSMDLTMTEIQNAHERELDDWKQLIHTASPGFKFQWAKQPPGSNLWIMVVEWQGNDAQLCPPFWYHRKG</sequence>
<dbReference type="GeneID" id="92050392"/>